<name>A0ABR3Y3X6_9EURO</name>
<feature type="signal peptide" evidence="5">
    <location>
        <begin position="1"/>
        <end position="25"/>
    </location>
</feature>
<feature type="domain" description="Xylanolytic transcriptional activator regulatory" evidence="6">
    <location>
        <begin position="80"/>
        <end position="154"/>
    </location>
</feature>
<evidence type="ECO:0000313" key="7">
    <source>
        <dbReference type="EMBL" id="KAL1882562.1"/>
    </source>
</evidence>
<sequence>MWVGLLFSIMSISVFLQQQSSEALGLPMDDLEDTLETYRTLTISSLAAGNYLQPSRYTIETLILHFTLEQNVNVDTYIGNWILLGVIIRIAFRMGLHRDPSHWSNIPPFQAELRRRIWIALYQMDFFTSAQVGLPRIIKDSQCDTCPPTHLVDYDLSIAHDNTLSERPITDSNPLSNIIQRTNIIKVAAEIYDKTEAGPQRADIIAALNAKLQQAVNSIPPECRYKSPAVSIGDPPATILHRLFLDILINKAVYLLYRRSFIRSLDQEESAKSNDICIKAALAIIEHQRSINEETEPGGLFFSIRWKVVSSLNHEFLQATMMLCFALSRLGRESPPATQQMRQKIIDSLILAKGLWERSADRSIEARKAAKVISTILNKNASEQILQTPVASEWPFESISGTTVESYSSDFGYGQYESLDTFLSIDDSNFRDALNDSMAENAEQGWYEMNG</sequence>
<keyword evidence="2" id="KW-0805">Transcription regulation</keyword>
<dbReference type="Proteomes" id="UP001583193">
    <property type="component" value="Unassembled WGS sequence"/>
</dbReference>
<dbReference type="CDD" id="cd12148">
    <property type="entry name" value="fungal_TF_MHR"/>
    <property type="match status" value="1"/>
</dbReference>
<comment type="subcellular location">
    <subcellularLocation>
        <location evidence="1">Nucleus</location>
    </subcellularLocation>
</comment>
<accession>A0ABR3Y3X6</accession>
<dbReference type="PANTHER" id="PTHR31001:SF49">
    <property type="entry name" value="ZN(II)2CYS6 TRANSCRIPTION FACTOR (EUROFUNG)"/>
    <property type="match status" value="1"/>
</dbReference>
<keyword evidence="8" id="KW-1185">Reference proteome</keyword>
<proteinExistence type="predicted"/>
<dbReference type="Pfam" id="PF04082">
    <property type="entry name" value="Fungal_trans"/>
    <property type="match status" value="1"/>
</dbReference>
<evidence type="ECO:0000259" key="6">
    <source>
        <dbReference type="SMART" id="SM00906"/>
    </source>
</evidence>
<dbReference type="SMART" id="SM00906">
    <property type="entry name" value="Fungal_trans"/>
    <property type="match status" value="1"/>
</dbReference>
<evidence type="ECO:0000313" key="8">
    <source>
        <dbReference type="Proteomes" id="UP001583193"/>
    </source>
</evidence>
<evidence type="ECO:0000256" key="5">
    <source>
        <dbReference type="SAM" id="SignalP"/>
    </source>
</evidence>
<organism evidence="7 8">
    <name type="scientific">Paecilomyces lecythidis</name>
    <dbReference type="NCBI Taxonomy" id="3004212"/>
    <lineage>
        <taxon>Eukaryota</taxon>
        <taxon>Fungi</taxon>
        <taxon>Dikarya</taxon>
        <taxon>Ascomycota</taxon>
        <taxon>Pezizomycotina</taxon>
        <taxon>Eurotiomycetes</taxon>
        <taxon>Eurotiomycetidae</taxon>
        <taxon>Eurotiales</taxon>
        <taxon>Thermoascaceae</taxon>
        <taxon>Paecilomyces</taxon>
    </lineage>
</organism>
<dbReference type="EMBL" id="JAVDPF010000006">
    <property type="protein sequence ID" value="KAL1882562.1"/>
    <property type="molecule type" value="Genomic_DNA"/>
</dbReference>
<dbReference type="InterPro" id="IPR050613">
    <property type="entry name" value="Sec_Metabolite_Reg"/>
</dbReference>
<evidence type="ECO:0000256" key="4">
    <source>
        <dbReference type="ARBA" id="ARBA00023242"/>
    </source>
</evidence>
<comment type="caution">
    <text evidence="7">The sequence shown here is derived from an EMBL/GenBank/DDBJ whole genome shotgun (WGS) entry which is preliminary data.</text>
</comment>
<keyword evidence="3" id="KW-0804">Transcription</keyword>
<dbReference type="PANTHER" id="PTHR31001">
    <property type="entry name" value="UNCHARACTERIZED TRANSCRIPTIONAL REGULATORY PROTEIN"/>
    <property type="match status" value="1"/>
</dbReference>
<evidence type="ECO:0000256" key="2">
    <source>
        <dbReference type="ARBA" id="ARBA00023015"/>
    </source>
</evidence>
<reference evidence="7 8" key="1">
    <citation type="journal article" date="2024" name="IMA Fungus">
        <title>IMA Genome - F19 : A genome assembly and annotation guide to empower mycologists, including annotated draft genome sequences of Ceratocystis pirilliformis, Diaporthe australafricana, Fusarium ophioides, Paecilomyces lecythidis, and Sporothrix stenoceras.</title>
        <authorList>
            <person name="Aylward J."/>
            <person name="Wilson A.M."/>
            <person name="Visagie C.M."/>
            <person name="Spraker J."/>
            <person name="Barnes I."/>
            <person name="Buitendag C."/>
            <person name="Ceriani C."/>
            <person name="Del Mar Angel L."/>
            <person name="du Plessis D."/>
            <person name="Fuchs T."/>
            <person name="Gasser K."/>
            <person name="Kramer D."/>
            <person name="Li W."/>
            <person name="Munsamy K."/>
            <person name="Piso A."/>
            <person name="Price J.L."/>
            <person name="Sonnekus B."/>
            <person name="Thomas C."/>
            <person name="van der Nest A."/>
            <person name="van Dijk A."/>
            <person name="van Heerden A."/>
            <person name="van Vuuren N."/>
            <person name="Yilmaz N."/>
            <person name="Duong T.A."/>
            <person name="van der Merwe N.A."/>
            <person name="Wingfield M.J."/>
            <person name="Wingfield B.D."/>
        </authorList>
    </citation>
    <scope>NUCLEOTIDE SEQUENCE [LARGE SCALE GENOMIC DNA]</scope>
    <source>
        <strain evidence="7 8">CMW 18167</strain>
    </source>
</reference>
<gene>
    <name evidence="7" type="ORF">Plec18167_002978</name>
</gene>
<feature type="chain" id="PRO_5047404595" description="Xylanolytic transcriptional activator regulatory domain-containing protein" evidence="5">
    <location>
        <begin position="26"/>
        <end position="451"/>
    </location>
</feature>
<keyword evidence="5" id="KW-0732">Signal</keyword>
<protein>
    <recommendedName>
        <fullName evidence="6">Xylanolytic transcriptional activator regulatory domain-containing protein</fullName>
    </recommendedName>
</protein>
<keyword evidence="4" id="KW-0539">Nucleus</keyword>
<evidence type="ECO:0000256" key="3">
    <source>
        <dbReference type="ARBA" id="ARBA00023163"/>
    </source>
</evidence>
<evidence type="ECO:0000256" key="1">
    <source>
        <dbReference type="ARBA" id="ARBA00004123"/>
    </source>
</evidence>
<dbReference type="InterPro" id="IPR007219">
    <property type="entry name" value="XnlR_reg_dom"/>
</dbReference>